<keyword evidence="1" id="KW-0456">Lyase</keyword>
<dbReference type="RefSeq" id="WP_284274139.1">
    <property type="nucleotide sequence ID" value="NZ_BSOW01000041.1"/>
</dbReference>
<evidence type="ECO:0000313" key="1">
    <source>
        <dbReference type="EMBL" id="GLR91029.1"/>
    </source>
</evidence>
<keyword evidence="2" id="KW-1185">Reference proteome</keyword>
<dbReference type="InterPro" id="IPR029068">
    <property type="entry name" value="Glyas_Bleomycin-R_OHBP_Dase"/>
</dbReference>
<gene>
    <name evidence="1" type="ORF">GCM10007857_77450</name>
</gene>
<dbReference type="EMBL" id="BSOW01000041">
    <property type="protein sequence ID" value="GLR91029.1"/>
    <property type="molecule type" value="Genomic_DNA"/>
</dbReference>
<dbReference type="SUPFAM" id="SSF54593">
    <property type="entry name" value="Glyoxalase/Bleomycin resistance protein/Dihydroxybiphenyl dioxygenase"/>
    <property type="match status" value="1"/>
</dbReference>
<accession>A0ABQ6B9J0</accession>
<comment type="caution">
    <text evidence="1">The sequence shown here is derived from an EMBL/GenBank/DDBJ whole genome shotgun (WGS) entry which is preliminary data.</text>
</comment>
<sequence>MSNSASPPALDFGNFAFHHLGLAVASPEEAFRYLALLGYTAGNQVFDPLQRVNLAMRHHPTMPDVEVIWPGDGPSPIDKLISKTGSMIYHLCYTCPNAEDALGELEAAGVDIVMVSPPTPAVLFDGQRVSFHHVSGFGLIEILQTEELPDRS</sequence>
<dbReference type="Pfam" id="PF13669">
    <property type="entry name" value="Glyoxalase_4"/>
    <property type="match status" value="1"/>
</dbReference>
<dbReference type="Proteomes" id="UP001156905">
    <property type="component" value="Unassembled WGS sequence"/>
</dbReference>
<organism evidence="1 2">
    <name type="scientific">Bradyrhizobium iriomotense</name>
    <dbReference type="NCBI Taxonomy" id="441950"/>
    <lineage>
        <taxon>Bacteria</taxon>
        <taxon>Pseudomonadati</taxon>
        <taxon>Pseudomonadota</taxon>
        <taxon>Alphaproteobacteria</taxon>
        <taxon>Hyphomicrobiales</taxon>
        <taxon>Nitrobacteraceae</taxon>
        <taxon>Bradyrhizobium</taxon>
    </lineage>
</organism>
<name>A0ABQ6B9J0_9BRAD</name>
<reference evidence="2" key="1">
    <citation type="journal article" date="2019" name="Int. J. Syst. Evol. Microbiol.">
        <title>The Global Catalogue of Microorganisms (GCM) 10K type strain sequencing project: providing services to taxonomists for standard genome sequencing and annotation.</title>
        <authorList>
            <consortium name="The Broad Institute Genomics Platform"/>
            <consortium name="The Broad Institute Genome Sequencing Center for Infectious Disease"/>
            <person name="Wu L."/>
            <person name="Ma J."/>
        </authorList>
    </citation>
    <scope>NUCLEOTIDE SEQUENCE [LARGE SCALE GENOMIC DNA]</scope>
    <source>
        <strain evidence="2">NBRC 102520</strain>
    </source>
</reference>
<proteinExistence type="predicted"/>
<dbReference type="GO" id="GO:0016829">
    <property type="term" value="F:lyase activity"/>
    <property type="evidence" value="ECO:0007669"/>
    <property type="project" value="UniProtKB-KW"/>
</dbReference>
<dbReference type="Gene3D" id="3.10.180.10">
    <property type="entry name" value="2,3-Dihydroxybiphenyl 1,2-Dioxygenase, domain 1"/>
    <property type="match status" value="1"/>
</dbReference>
<protein>
    <submittedName>
        <fullName evidence="1">Lactoylglutathione lyase</fullName>
    </submittedName>
</protein>
<evidence type="ECO:0000313" key="2">
    <source>
        <dbReference type="Proteomes" id="UP001156905"/>
    </source>
</evidence>